<dbReference type="GO" id="GO:0005886">
    <property type="term" value="C:plasma membrane"/>
    <property type="evidence" value="ECO:0007669"/>
    <property type="project" value="UniProtKB-SubCell"/>
</dbReference>
<dbReference type="Gene3D" id="1.20.1250.20">
    <property type="entry name" value="MFS general substrate transporter like domains"/>
    <property type="match status" value="1"/>
</dbReference>
<dbReference type="OrthoDB" id="9812221at2"/>
<evidence type="ECO:0000256" key="5">
    <source>
        <dbReference type="ARBA" id="ARBA00023136"/>
    </source>
</evidence>
<proteinExistence type="predicted"/>
<feature type="transmembrane region" description="Helical" evidence="6">
    <location>
        <begin position="73"/>
        <end position="96"/>
    </location>
</feature>
<evidence type="ECO:0000256" key="2">
    <source>
        <dbReference type="ARBA" id="ARBA00022448"/>
    </source>
</evidence>
<accession>A0A387AQ09</accession>
<feature type="transmembrane region" description="Helical" evidence="6">
    <location>
        <begin position="159"/>
        <end position="180"/>
    </location>
</feature>
<feature type="transmembrane region" description="Helical" evidence="6">
    <location>
        <begin position="350"/>
        <end position="371"/>
    </location>
</feature>
<dbReference type="Gene3D" id="1.20.1720.10">
    <property type="entry name" value="Multidrug resistance protein D"/>
    <property type="match status" value="1"/>
</dbReference>
<dbReference type="Proteomes" id="UP000272003">
    <property type="component" value="Chromosome"/>
</dbReference>
<feature type="transmembrane region" description="Helical" evidence="6">
    <location>
        <begin position="392"/>
        <end position="413"/>
    </location>
</feature>
<gene>
    <name evidence="8" type="ORF">D7I45_04795</name>
</gene>
<keyword evidence="4 6" id="KW-1133">Transmembrane helix</keyword>
<keyword evidence="5 6" id="KW-0472">Membrane</keyword>
<feature type="transmembrane region" description="Helical" evidence="6">
    <location>
        <begin position="325"/>
        <end position="344"/>
    </location>
</feature>
<organism evidence="8 9">
    <name type="scientific">Apilactobacillus bombintestini</name>
    <dbReference type="NCBI Taxonomy" id="2419772"/>
    <lineage>
        <taxon>Bacteria</taxon>
        <taxon>Bacillati</taxon>
        <taxon>Bacillota</taxon>
        <taxon>Bacilli</taxon>
        <taxon>Lactobacillales</taxon>
        <taxon>Lactobacillaceae</taxon>
        <taxon>Apilactobacillus</taxon>
    </lineage>
</organism>
<dbReference type="SUPFAM" id="SSF103473">
    <property type="entry name" value="MFS general substrate transporter"/>
    <property type="match status" value="1"/>
</dbReference>
<reference evidence="8 9" key="1">
    <citation type="submission" date="2018-09" db="EMBL/GenBank/DDBJ databases">
        <title>Genome sequencing of strain BHWM-4.</title>
        <authorList>
            <person name="Heo J."/>
            <person name="Kim S.-J."/>
            <person name="Kwon S.-W."/>
        </authorList>
    </citation>
    <scope>NUCLEOTIDE SEQUENCE [LARGE SCALE GENOMIC DNA]</scope>
    <source>
        <strain evidence="8 9">BHWM-4</strain>
    </source>
</reference>
<keyword evidence="3 6" id="KW-0812">Transmembrane</keyword>
<dbReference type="InterPro" id="IPR020846">
    <property type="entry name" value="MFS_dom"/>
</dbReference>
<dbReference type="InterPro" id="IPR036259">
    <property type="entry name" value="MFS_trans_sf"/>
</dbReference>
<dbReference type="PROSITE" id="PS50850">
    <property type="entry name" value="MFS"/>
    <property type="match status" value="1"/>
</dbReference>
<evidence type="ECO:0000256" key="4">
    <source>
        <dbReference type="ARBA" id="ARBA00022989"/>
    </source>
</evidence>
<evidence type="ECO:0000256" key="3">
    <source>
        <dbReference type="ARBA" id="ARBA00022692"/>
    </source>
</evidence>
<feature type="transmembrane region" description="Helical" evidence="6">
    <location>
        <begin position="287"/>
        <end position="305"/>
    </location>
</feature>
<feature type="transmembrane region" description="Helical" evidence="6">
    <location>
        <begin position="131"/>
        <end position="153"/>
    </location>
</feature>
<dbReference type="PANTHER" id="PTHR23501:SF1">
    <property type="entry name" value="TRANSPORT PROTEIN HSRA-RELATED"/>
    <property type="match status" value="1"/>
</dbReference>
<keyword evidence="9" id="KW-1185">Reference proteome</keyword>
<evidence type="ECO:0000256" key="1">
    <source>
        <dbReference type="ARBA" id="ARBA00004651"/>
    </source>
</evidence>
<dbReference type="InterPro" id="IPR011701">
    <property type="entry name" value="MFS"/>
</dbReference>
<feature type="transmembrane region" description="Helical" evidence="6">
    <location>
        <begin position="262"/>
        <end position="281"/>
    </location>
</feature>
<sequence>MSNYVKVALLMASSLFMQFLDATIVTTALPYIGRSLDVPTASLSLTVSIYFITMAIFIPLSGWIAKRIGERNAWLLATLLFVLSSIGDALAPTFTFLLVSRFVQGFAGSLMTPTARLIMLERTPSNRLLQMANYLVWPALIAPAIAPILGGFFVKYLSWQWIFLINVPIGLIAILIGIKLVDKDTKRNKTKFDLLGFIEIAISSGFILIGAEIATYGRQYWTTAGILVLIGILMIFVIGYHLSHVDSPLFDIKALKVSSFRIYQTGGTFLWLSVGALPYLLTVYLQVVFGWSALTAGYYVIFVFIGNVGIKPFTNAIIRRIKYKASLIVALFTVAISTGALAWVRPTTAGFIIAGLAFISGCGRSLALTCYNAVTFSEIPMDERNSANTLSSVLQTMAQGLGVSLITVVVSSLGSFVNMSTAYEYGFIFLGILMLYPIVEVWIQPKNFGYNAL</sequence>
<keyword evidence="2" id="KW-0813">Transport</keyword>
<feature type="transmembrane region" description="Helical" evidence="6">
    <location>
        <begin position="425"/>
        <end position="443"/>
    </location>
</feature>
<evidence type="ECO:0000256" key="6">
    <source>
        <dbReference type="SAM" id="Phobius"/>
    </source>
</evidence>
<feature type="transmembrane region" description="Helical" evidence="6">
    <location>
        <begin position="192"/>
        <end position="214"/>
    </location>
</feature>
<comment type="subcellular location">
    <subcellularLocation>
        <location evidence="1">Cell membrane</location>
        <topology evidence="1">Multi-pass membrane protein</topology>
    </subcellularLocation>
</comment>
<dbReference type="PANTHER" id="PTHR23501">
    <property type="entry name" value="MAJOR FACILITATOR SUPERFAMILY"/>
    <property type="match status" value="1"/>
</dbReference>
<dbReference type="AlphaFoldDB" id="A0A387AQ09"/>
<feature type="domain" description="Major facilitator superfamily (MFS) profile" evidence="7">
    <location>
        <begin position="7"/>
        <end position="449"/>
    </location>
</feature>
<evidence type="ECO:0000259" key="7">
    <source>
        <dbReference type="PROSITE" id="PS50850"/>
    </source>
</evidence>
<dbReference type="KEGG" id="abom:D7I45_04795"/>
<name>A0A387AQ09_9LACO</name>
<dbReference type="GO" id="GO:0022857">
    <property type="term" value="F:transmembrane transporter activity"/>
    <property type="evidence" value="ECO:0007669"/>
    <property type="project" value="InterPro"/>
</dbReference>
<feature type="transmembrane region" description="Helical" evidence="6">
    <location>
        <begin position="38"/>
        <end position="61"/>
    </location>
</feature>
<dbReference type="Pfam" id="PF07690">
    <property type="entry name" value="MFS_1"/>
    <property type="match status" value="1"/>
</dbReference>
<evidence type="ECO:0000313" key="8">
    <source>
        <dbReference type="EMBL" id="AYF92832.1"/>
    </source>
</evidence>
<protein>
    <submittedName>
        <fullName evidence="8">MFS transporter</fullName>
    </submittedName>
</protein>
<evidence type="ECO:0000313" key="9">
    <source>
        <dbReference type="Proteomes" id="UP000272003"/>
    </source>
</evidence>
<dbReference type="EMBL" id="CP032626">
    <property type="protein sequence ID" value="AYF92832.1"/>
    <property type="molecule type" value="Genomic_DNA"/>
</dbReference>
<feature type="transmembrane region" description="Helical" evidence="6">
    <location>
        <begin position="220"/>
        <end position="242"/>
    </location>
</feature>
<feature type="transmembrane region" description="Helical" evidence="6">
    <location>
        <begin position="102"/>
        <end position="119"/>
    </location>
</feature>